<evidence type="ECO:0000256" key="2">
    <source>
        <dbReference type="ARBA" id="ARBA00022801"/>
    </source>
</evidence>
<keyword evidence="5" id="KW-1185">Reference proteome</keyword>
<dbReference type="GO" id="GO:0004519">
    <property type="term" value="F:endonuclease activity"/>
    <property type="evidence" value="ECO:0007669"/>
    <property type="project" value="UniProtKB-KW"/>
</dbReference>
<dbReference type="InterPro" id="IPR007346">
    <property type="entry name" value="Endonuclease-I"/>
</dbReference>
<accession>A0A179SMS7</accession>
<proteinExistence type="predicted"/>
<dbReference type="PANTHER" id="PTHR33607">
    <property type="entry name" value="ENDONUCLEASE-1"/>
    <property type="match status" value="1"/>
</dbReference>
<dbReference type="EMBL" id="LWSG01000045">
    <property type="protein sequence ID" value="OAS82638.1"/>
    <property type="molecule type" value="Genomic_DNA"/>
</dbReference>
<keyword evidence="1" id="KW-0540">Nuclease</keyword>
<dbReference type="Proteomes" id="UP000078534">
    <property type="component" value="Unassembled WGS sequence"/>
</dbReference>
<keyword evidence="4" id="KW-0255">Endonuclease</keyword>
<reference evidence="5" key="1">
    <citation type="submission" date="2016-04" db="EMBL/GenBank/DDBJ databases">
        <authorList>
            <person name="Lyu Z."/>
            <person name="Lyu W."/>
        </authorList>
    </citation>
    <scope>NUCLEOTIDE SEQUENCE [LARGE SCALE GENOMIC DNA]</scope>
    <source>
        <strain evidence="5">C44</strain>
    </source>
</reference>
<evidence type="ECO:0000313" key="5">
    <source>
        <dbReference type="Proteomes" id="UP000078534"/>
    </source>
</evidence>
<dbReference type="Pfam" id="PF04231">
    <property type="entry name" value="Endonuclease_1"/>
    <property type="match status" value="1"/>
</dbReference>
<protein>
    <submittedName>
        <fullName evidence="4">Endonuclease I</fullName>
    </submittedName>
</protein>
<keyword evidence="2" id="KW-0378">Hydrolase</keyword>
<sequence length="320" mass="37777">MPEGGSILNNRERLDASENVELKRALIELEQNKKRIVNENEYYEEEKDQTLINSYYQEINFVGADKQELFKQLNLLVTNTHLNQLSYNATTRNYLYTWVDLQLNGKLKSIYSGGDKEPEQVMKEDFEADLKRKEAYQILLSNDLKDLMKVKETIASIESDNMYNCEHVVPQSWFEKENPMRGDLHHLFTCEIKCNSSRSNFPYHDFKDYSPKMKIEEIRANCGKYEDNKFEPERGKGEVARATLYFLLRYPGEVSQYSNEDIDLLIKWHNDFRVSTYEKHRNMAIYSIQKNRNPLIDFPQYVESIDFSLGLGKNYSTNQK</sequence>
<comment type="caution">
    <text evidence="4">The sequence shown here is derived from an EMBL/GenBank/DDBJ whole genome shotgun (WGS) entry which is preliminary data.</text>
</comment>
<evidence type="ECO:0000256" key="1">
    <source>
        <dbReference type="ARBA" id="ARBA00022722"/>
    </source>
</evidence>
<dbReference type="SUPFAM" id="SSF54060">
    <property type="entry name" value="His-Me finger endonucleases"/>
    <property type="match status" value="1"/>
</dbReference>
<organism evidence="4 5">
    <name type="scientific">Metabacillus litoralis</name>
    <dbReference type="NCBI Taxonomy" id="152268"/>
    <lineage>
        <taxon>Bacteria</taxon>
        <taxon>Bacillati</taxon>
        <taxon>Bacillota</taxon>
        <taxon>Bacilli</taxon>
        <taxon>Bacillales</taxon>
        <taxon>Bacillaceae</taxon>
        <taxon>Metabacillus</taxon>
    </lineage>
</organism>
<dbReference type="STRING" id="152268.A6K24_12955"/>
<gene>
    <name evidence="4" type="ORF">A6K24_12955</name>
</gene>
<evidence type="ECO:0000313" key="4">
    <source>
        <dbReference type="EMBL" id="OAS82638.1"/>
    </source>
</evidence>
<keyword evidence="3" id="KW-0175">Coiled coil</keyword>
<feature type="coiled-coil region" evidence="3">
    <location>
        <begin position="19"/>
        <end position="46"/>
    </location>
</feature>
<dbReference type="PANTHER" id="PTHR33607:SF2">
    <property type="entry name" value="ENDONUCLEASE-1"/>
    <property type="match status" value="1"/>
</dbReference>
<dbReference type="GO" id="GO:0016787">
    <property type="term" value="F:hydrolase activity"/>
    <property type="evidence" value="ECO:0007669"/>
    <property type="project" value="UniProtKB-KW"/>
</dbReference>
<dbReference type="AlphaFoldDB" id="A0A179SMS7"/>
<evidence type="ECO:0000256" key="3">
    <source>
        <dbReference type="SAM" id="Coils"/>
    </source>
</evidence>
<name>A0A179SMS7_9BACI</name>
<dbReference type="InterPro" id="IPR044925">
    <property type="entry name" value="His-Me_finger_sf"/>
</dbReference>